<proteinExistence type="predicted"/>
<protein>
    <submittedName>
        <fullName evidence="1">Uncharacterized protein</fullName>
    </submittedName>
</protein>
<reference evidence="1 2" key="1">
    <citation type="journal article" date="2019" name="Genome Biol. Evol.">
        <title>Insights into the evolution of the New World diploid cottons (Gossypium, subgenus Houzingenia) based on genome sequencing.</title>
        <authorList>
            <person name="Grover C.E."/>
            <person name="Arick M.A. 2nd"/>
            <person name="Thrash A."/>
            <person name="Conover J.L."/>
            <person name="Sanders W.S."/>
            <person name="Peterson D.G."/>
            <person name="Frelichowski J.E."/>
            <person name="Scheffler J.A."/>
            <person name="Scheffler B.E."/>
            <person name="Wendel J.F."/>
        </authorList>
    </citation>
    <scope>NUCLEOTIDE SEQUENCE [LARGE SCALE GENOMIC DNA]</scope>
    <source>
        <strain evidence="1">8</strain>
        <tissue evidence="1">Leaf</tissue>
    </source>
</reference>
<comment type="caution">
    <text evidence="1">The sequence shown here is derived from an EMBL/GenBank/DDBJ whole genome shotgun (WGS) entry which is preliminary data.</text>
</comment>
<dbReference type="Proteomes" id="UP000593568">
    <property type="component" value="Unassembled WGS sequence"/>
</dbReference>
<organism evidence="1 2">
    <name type="scientific">Gossypium trilobum</name>
    <dbReference type="NCBI Taxonomy" id="34281"/>
    <lineage>
        <taxon>Eukaryota</taxon>
        <taxon>Viridiplantae</taxon>
        <taxon>Streptophyta</taxon>
        <taxon>Embryophyta</taxon>
        <taxon>Tracheophyta</taxon>
        <taxon>Spermatophyta</taxon>
        <taxon>Magnoliopsida</taxon>
        <taxon>eudicotyledons</taxon>
        <taxon>Gunneridae</taxon>
        <taxon>Pentapetalae</taxon>
        <taxon>rosids</taxon>
        <taxon>malvids</taxon>
        <taxon>Malvales</taxon>
        <taxon>Malvaceae</taxon>
        <taxon>Malvoideae</taxon>
        <taxon>Gossypium</taxon>
    </lineage>
</organism>
<evidence type="ECO:0000313" key="2">
    <source>
        <dbReference type="Proteomes" id="UP000593568"/>
    </source>
</evidence>
<keyword evidence="2" id="KW-1185">Reference proteome</keyword>
<evidence type="ECO:0000313" key="1">
    <source>
        <dbReference type="EMBL" id="MBA0769373.1"/>
    </source>
</evidence>
<dbReference type="AlphaFoldDB" id="A0A7J9E8K9"/>
<sequence length="122" mass="13100">MLASRKLVHRNADGTCMVKSTYRTFITGSLQIVVGHCLYVTIPGCEICASTSLLSLSLCDIHKLMVCDQLLDVSGISDNHELMILSAGGFTPAAPDRIPNGRIILQEPDMGAAKSKPREGTL</sequence>
<gene>
    <name evidence="1" type="ORF">Gotri_018112</name>
</gene>
<name>A0A7J9E8K9_9ROSI</name>
<dbReference type="EMBL" id="JABEZW010000007">
    <property type="protein sequence ID" value="MBA0769373.1"/>
    <property type="molecule type" value="Genomic_DNA"/>
</dbReference>
<accession>A0A7J9E8K9</accession>